<evidence type="ECO:0008006" key="6">
    <source>
        <dbReference type="Google" id="ProtNLM"/>
    </source>
</evidence>
<feature type="transmembrane region" description="Helical" evidence="1">
    <location>
        <begin position="42"/>
        <end position="61"/>
    </location>
</feature>
<accession>A0ABD5RSE5</accession>
<dbReference type="Proteomes" id="UP001596099">
    <property type="component" value="Unassembled WGS sequence"/>
</dbReference>
<dbReference type="AlphaFoldDB" id="A0ABD5RSE5"/>
<evidence type="ECO:0000259" key="3">
    <source>
        <dbReference type="Pfam" id="PF26593"/>
    </source>
</evidence>
<dbReference type="InterPro" id="IPR058596">
    <property type="entry name" value="TraC-like_dom"/>
</dbReference>
<dbReference type="EMBL" id="JBHSQH010000001">
    <property type="protein sequence ID" value="MFC5973458.1"/>
    <property type="molecule type" value="Genomic_DNA"/>
</dbReference>
<evidence type="ECO:0000256" key="1">
    <source>
        <dbReference type="SAM" id="Phobius"/>
    </source>
</evidence>
<evidence type="ECO:0000259" key="2">
    <source>
        <dbReference type="Pfam" id="PF26592"/>
    </source>
</evidence>
<dbReference type="InterPro" id="IPR058597">
    <property type="entry name" value="PrgI-like_dom"/>
</dbReference>
<comment type="caution">
    <text evidence="4">The sequence shown here is derived from an EMBL/GenBank/DDBJ whole genome shotgun (WGS) entry which is preliminary data.</text>
</comment>
<keyword evidence="1" id="KW-0812">Transmembrane</keyword>
<name>A0ABD5RSE5_9EURY</name>
<feature type="domain" description="PrgI-like" evidence="2">
    <location>
        <begin position="10"/>
        <end position="85"/>
    </location>
</feature>
<protein>
    <recommendedName>
        <fullName evidence="6">PrgI family protein</fullName>
    </recommendedName>
</protein>
<dbReference type="Pfam" id="PF26593">
    <property type="entry name" value="TraC-like"/>
    <property type="match status" value="1"/>
</dbReference>
<keyword evidence="1" id="KW-0472">Membrane</keyword>
<dbReference type="Pfam" id="PF26592">
    <property type="entry name" value="PrgI_like"/>
    <property type="match status" value="1"/>
</dbReference>
<feature type="transmembrane region" description="Helical" evidence="1">
    <location>
        <begin position="20"/>
        <end position="36"/>
    </location>
</feature>
<reference evidence="4 5" key="1">
    <citation type="journal article" date="2019" name="Int. J. Syst. Evol. Microbiol.">
        <title>The Global Catalogue of Microorganisms (GCM) 10K type strain sequencing project: providing services to taxonomists for standard genome sequencing and annotation.</title>
        <authorList>
            <consortium name="The Broad Institute Genomics Platform"/>
            <consortium name="The Broad Institute Genome Sequencing Center for Infectious Disease"/>
            <person name="Wu L."/>
            <person name="Ma J."/>
        </authorList>
    </citation>
    <scope>NUCLEOTIDE SEQUENCE [LARGE SCALE GENOMIC DNA]</scope>
    <source>
        <strain evidence="4 5">CGMCC 1.12543</strain>
    </source>
</reference>
<keyword evidence="1" id="KW-1133">Transmembrane helix</keyword>
<keyword evidence="5" id="KW-1185">Reference proteome</keyword>
<dbReference type="RefSeq" id="WP_247418013.1">
    <property type="nucleotide sequence ID" value="NZ_JALLGW010000001.1"/>
</dbReference>
<feature type="domain" description="TraC-like" evidence="3">
    <location>
        <begin position="120"/>
        <end position="326"/>
    </location>
</feature>
<evidence type="ECO:0000313" key="4">
    <source>
        <dbReference type="EMBL" id="MFC5973458.1"/>
    </source>
</evidence>
<organism evidence="4 5">
    <name type="scientific">Halomarina salina</name>
    <dbReference type="NCBI Taxonomy" id="1872699"/>
    <lineage>
        <taxon>Archaea</taxon>
        <taxon>Methanobacteriati</taxon>
        <taxon>Methanobacteriota</taxon>
        <taxon>Stenosarchaea group</taxon>
        <taxon>Halobacteria</taxon>
        <taxon>Halobacteriales</taxon>
        <taxon>Natronomonadaceae</taxon>
        <taxon>Halomarina</taxon>
    </lineage>
</organism>
<gene>
    <name evidence="4" type="ORF">ACFPYI_19185</name>
</gene>
<sequence length="349" mass="38919">MDGLGETSRLPLFGIEEGDVGVLFGGPLLGVVIGSLTGLDRLVLPLSCAGLALSVMIVYAAPRHLSAWTWLHNVTRYILLRPRVTLGTPADAERASTQGGLVDRLPITLDERTQDLTAIERAWPGVGAVERSDGALQGYLELHPDTMDFAMSGDWAALQQTAATFANTEAEFPLRLYVTTRSFPVEMLVDRLEDRLEDPALESTPTLQGLIEEYREQRPAELDATQELHYYLGTEVDRFEVYTRNERERTPGEKLAAIPLVGVLFTPFVTRRTTYTESEIHDRMVDLLDRRLQTIDTEFVDQVPGWTTSRCSTLDIIGLAAQFWSGTSVEETEYRRESAVDAERRGDAE</sequence>
<proteinExistence type="predicted"/>
<evidence type="ECO:0000313" key="5">
    <source>
        <dbReference type="Proteomes" id="UP001596099"/>
    </source>
</evidence>